<dbReference type="GO" id="GO:0009055">
    <property type="term" value="F:electron transfer activity"/>
    <property type="evidence" value="ECO:0007669"/>
    <property type="project" value="UniProtKB-UniRule"/>
</dbReference>
<reference evidence="13" key="1">
    <citation type="submission" date="2020-05" db="EMBL/GenBank/DDBJ databases">
        <title>Phylogenomic resolution of chytrid fungi.</title>
        <authorList>
            <person name="Stajich J.E."/>
            <person name="Amses K."/>
            <person name="Simmons R."/>
            <person name="Seto K."/>
            <person name="Myers J."/>
            <person name="Bonds A."/>
            <person name="Quandt C.A."/>
            <person name="Barry K."/>
            <person name="Liu P."/>
            <person name="Grigoriev I."/>
            <person name="Longcore J.E."/>
            <person name="James T.Y."/>
        </authorList>
    </citation>
    <scope>NUCLEOTIDE SEQUENCE</scope>
    <source>
        <strain evidence="13">PLAUS21</strain>
    </source>
</reference>
<feature type="binding site" evidence="10">
    <location>
        <position position="241"/>
    </location>
    <ligand>
        <name>[2Fe-2S] cluster</name>
        <dbReference type="ChEBI" id="CHEBI:190135"/>
    </ligand>
</feature>
<dbReference type="PANTHER" id="PTHR13273:SF14">
    <property type="entry name" value="ANAMORSIN"/>
    <property type="match status" value="1"/>
</dbReference>
<dbReference type="Pfam" id="PF05093">
    <property type="entry name" value="CIAPIN1"/>
    <property type="match status" value="1"/>
</dbReference>
<dbReference type="Proteomes" id="UP001210925">
    <property type="component" value="Unassembled WGS sequence"/>
</dbReference>
<proteinExistence type="inferred from homology"/>
<evidence type="ECO:0000256" key="10">
    <source>
        <dbReference type="HAMAP-Rule" id="MF_03115"/>
    </source>
</evidence>
<feature type="domain" description="Anamorsin C-terminal" evidence="11">
    <location>
        <begin position="234"/>
        <end position="304"/>
    </location>
</feature>
<accession>A0AAD5UBQ8</accession>
<comment type="domain">
    <text evidence="10">The C-terminal domain binds 2 Fe-S clusters but is otherwise mostly in an intrinsically disordered conformation.</text>
</comment>
<dbReference type="EMBL" id="JADGKB010000098">
    <property type="protein sequence ID" value="KAJ3253875.1"/>
    <property type="molecule type" value="Genomic_DNA"/>
</dbReference>
<keyword evidence="7 10" id="KW-0408">Iron</keyword>
<keyword evidence="3 10" id="KW-0004">4Fe-4S</keyword>
<evidence type="ECO:0000259" key="12">
    <source>
        <dbReference type="Pfam" id="PF20922"/>
    </source>
</evidence>
<keyword evidence="9 10" id="KW-0496">Mitochondrion</keyword>
<feature type="binding site" evidence="10">
    <location>
        <position position="289"/>
    </location>
    <ligand>
        <name>[4Fe-4S] cluster</name>
        <dbReference type="ChEBI" id="CHEBI:49883"/>
    </ligand>
</feature>
<dbReference type="Pfam" id="PF20922">
    <property type="entry name" value="Anamorsin_N"/>
    <property type="match status" value="1"/>
</dbReference>
<evidence type="ECO:0000313" key="13">
    <source>
        <dbReference type="EMBL" id="KAJ3253875.1"/>
    </source>
</evidence>
<feature type="domain" description="Anamorsin N-terminal" evidence="12">
    <location>
        <begin position="3"/>
        <end position="179"/>
    </location>
</feature>
<dbReference type="InterPro" id="IPR046408">
    <property type="entry name" value="CIAPIN1"/>
</dbReference>
<evidence type="ECO:0000256" key="5">
    <source>
        <dbReference type="ARBA" id="ARBA00022714"/>
    </source>
</evidence>
<feature type="short sequence motif" description="Cx2C motif 2" evidence="10">
    <location>
        <begin position="286"/>
        <end position="289"/>
    </location>
</feature>
<dbReference type="Gene3D" id="3.40.50.150">
    <property type="entry name" value="Vaccinia Virus protein VP39"/>
    <property type="match status" value="1"/>
</dbReference>
<evidence type="ECO:0000256" key="6">
    <source>
        <dbReference type="ARBA" id="ARBA00022723"/>
    </source>
</evidence>
<evidence type="ECO:0000313" key="14">
    <source>
        <dbReference type="Proteomes" id="UP001210925"/>
    </source>
</evidence>
<gene>
    <name evidence="13" type="primary">CIAPIN1</name>
    <name evidence="13" type="ORF">HK103_007675</name>
</gene>
<keyword evidence="4 10" id="KW-0963">Cytoplasm</keyword>
<feature type="short sequence motif" description="Cx2C motif 1" evidence="10">
    <location>
        <begin position="275"/>
        <end position="278"/>
    </location>
</feature>
<evidence type="ECO:0000256" key="2">
    <source>
        <dbReference type="ARBA" id="ARBA00008169"/>
    </source>
</evidence>
<comment type="domain">
    <text evidence="10">The twin Cx2C motifs are involved in the recognition by the mitochondrial MIA40-ERV1 disulfide relay system. The formation of 2 disulfide bonds in the Cx2C motifs through dithiol/disulfide exchange reactions effectively traps the protein in the mitochondrial intermembrane space.</text>
</comment>
<feature type="binding site" evidence="10">
    <location>
        <position position="275"/>
    </location>
    <ligand>
        <name>[4Fe-4S] cluster</name>
        <dbReference type="ChEBI" id="CHEBI:49883"/>
    </ligand>
</feature>
<feature type="binding site" evidence="10">
    <location>
        <position position="278"/>
    </location>
    <ligand>
        <name>[4Fe-4S] cluster</name>
        <dbReference type="ChEBI" id="CHEBI:49883"/>
    </ligand>
</feature>
<dbReference type="GO" id="GO:0005758">
    <property type="term" value="C:mitochondrial intermembrane space"/>
    <property type="evidence" value="ECO:0007669"/>
    <property type="project" value="UniProtKB-SubCell"/>
</dbReference>
<organism evidence="13 14">
    <name type="scientific">Boothiomyces macroporosus</name>
    <dbReference type="NCBI Taxonomy" id="261099"/>
    <lineage>
        <taxon>Eukaryota</taxon>
        <taxon>Fungi</taxon>
        <taxon>Fungi incertae sedis</taxon>
        <taxon>Chytridiomycota</taxon>
        <taxon>Chytridiomycota incertae sedis</taxon>
        <taxon>Chytridiomycetes</taxon>
        <taxon>Rhizophydiales</taxon>
        <taxon>Terramycetaceae</taxon>
        <taxon>Boothiomyces</taxon>
    </lineage>
</organism>
<comment type="cofactor">
    <cofactor evidence="10">
        <name>[2Fe-2S] cluster</name>
        <dbReference type="ChEBI" id="CHEBI:190135"/>
    </cofactor>
</comment>
<protein>
    <submittedName>
        <fullName evidence="13">Anamorsin</fullName>
    </submittedName>
</protein>
<dbReference type="HAMAP" id="MF_03115">
    <property type="entry name" value="Anamorsin"/>
    <property type="match status" value="1"/>
</dbReference>
<evidence type="ECO:0000256" key="8">
    <source>
        <dbReference type="ARBA" id="ARBA00023014"/>
    </source>
</evidence>
<dbReference type="InterPro" id="IPR007785">
    <property type="entry name" value="Anamorsin"/>
</dbReference>
<evidence type="ECO:0000259" key="11">
    <source>
        <dbReference type="Pfam" id="PF05093"/>
    </source>
</evidence>
<evidence type="ECO:0000256" key="3">
    <source>
        <dbReference type="ARBA" id="ARBA00022485"/>
    </source>
</evidence>
<comment type="domain">
    <text evidence="10">The N-terminal domain has structural similarity with S-adenosyl-L-methionine-dependent methyltransferases, but does not bind S-adenosyl-L-methionine. It is required for correct assembly of the 2 Fe-S clusters.</text>
</comment>
<keyword evidence="14" id="KW-1185">Reference proteome</keyword>
<sequence>MSEILLVGNPSINQAELEQTHKELASKAKVAFEQLDRITSSKYCLILVSLPVGKYNEILSGQLRPVAYYHSLQALSQLAKALGPSGKLTLSEPCFINTADLMEFKDRNSLIPIHTERSLNSDLLMNGFVNVKMETAAIESETLKQYLSIWNADDLFSSLDGKLVLVNVTAEKPAYQVGAGAKLSFGKKKVKEEPKKPAVWTVSANDEDEELENEDELLDEEDLIVPPTQAPGDCSTRKKACKDCTCGRAEEEEQEALQMAAKITVVKKKPVTSSCGSCYLGDAFRCSTCPYLGMPAFKPGEKVVLGGNMLKDDIEL</sequence>
<dbReference type="PANTHER" id="PTHR13273">
    <property type="entry name" value="ANAMORSIN"/>
    <property type="match status" value="1"/>
</dbReference>
<evidence type="ECO:0000256" key="7">
    <source>
        <dbReference type="ARBA" id="ARBA00023004"/>
    </source>
</evidence>
<dbReference type="GO" id="GO:0051539">
    <property type="term" value="F:4 iron, 4 sulfur cluster binding"/>
    <property type="evidence" value="ECO:0007669"/>
    <property type="project" value="UniProtKB-KW"/>
</dbReference>
<comment type="caution">
    <text evidence="13">The sequence shown here is derived from an EMBL/GenBank/DDBJ whole genome shotgun (WGS) entry which is preliminary data.</text>
</comment>
<feature type="binding site" evidence="10">
    <location>
        <position position="246"/>
    </location>
    <ligand>
        <name>[2Fe-2S] cluster</name>
        <dbReference type="ChEBI" id="CHEBI:190135"/>
    </ligand>
</feature>
<dbReference type="GO" id="GO:0046872">
    <property type="term" value="F:metal ion binding"/>
    <property type="evidence" value="ECO:0007669"/>
    <property type="project" value="UniProtKB-KW"/>
</dbReference>
<feature type="binding site" evidence="10">
    <location>
        <position position="234"/>
    </location>
    <ligand>
        <name>[2Fe-2S] cluster</name>
        <dbReference type="ChEBI" id="CHEBI:190135"/>
    </ligand>
</feature>
<comment type="cofactor">
    <cofactor evidence="1 10">
        <name>[4Fe-4S] cluster</name>
        <dbReference type="ChEBI" id="CHEBI:49883"/>
    </cofactor>
</comment>
<feature type="binding site" evidence="10">
    <location>
        <position position="244"/>
    </location>
    <ligand>
        <name>[2Fe-2S] cluster</name>
        <dbReference type="ChEBI" id="CHEBI:190135"/>
    </ligand>
</feature>
<dbReference type="InterPro" id="IPR029063">
    <property type="entry name" value="SAM-dependent_MTases_sf"/>
</dbReference>
<keyword evidence="6 10" id="KW-0479">Metal-binding</keyword>
<dbReference type="AlphaFoldDB" id="A0AAD5UBQ8"/>
<evidence type="ECO:0000256" key="9">
    <source>
        <dbReference type="ARBA" id="ARBA00023128"/>
    </source>
</evidence>
<feature type="binding site" evidence="10">
    <location>
        <position position="286"/>
    </location>
    <ligand>
        <name>[4Fe-4S] cluster</name>
        <dbReference type="ChEBI" id="CHEBI:49883"/>
    </ligand>
</feature>
<comment type="similarity">
    <text evidence="2 10">Belongs to the anamorsin family.</text>
</comment>
<keyword evidence="8 10" id="KW-0411">Iron-sulfur</keyword>
<evidence type="ECO:0000256" key="1">
    <source>
        <dbReference type="ARBA" id="ARBA00001966"/>
    </source>
</evidence>
<dbReference type="GO" id="GO:0016226">
    <property type="term" value="P:iron-sulfur cluster assembly"/>
    <property type="evidence" value="ECO:0007669"/>
    <property type="project" value="UniProtKB-UniRule"/>
</dbReference>
<keyword evidence="5 10" id="KW-0001">2Fe-2S</keyword>
<feature type="region of interest" description="Fe-S binding site B" evidence="10">
    <location>
        <begin position="275"/>
        <end position="289"/>
    </location>
</feature>
<dbReference type="GO" id="GO:0051537">
    <property type="term" value="F:2 iron, 2 sulfur cluster binding"/>
    <property type="evidence" value="ECO:0007669"/>
    <property type="project" value="UniProtKB-UniRule"/>
</dbReference>
<comment type="caution">
    <text evidence="10">Lacks conserved residue(s) required for the propagation of feature annotation.</text>
</comment>
<comment type="subcellular location">
    <subcellularLocation>
        <location evidence="10">Cytoplasm</location>
    </subcellularLocation>
    <subcellularLocation>
        <location evidence="10">Mitochondrion intermembrane space</location>
    </subcellularLocation>
</comment>
<evidence type="ECO:0000256" key="4">
    <source>
        <dbReference type="ARBA" id="ARBA00022490"/>
    </source>
</evidence>
<name>A0AAD5UBQ8_9FUNG</name>
<dbReference type="InterPro" id="IPR049011">
    <property type="entry name" value="Anamorsin_N_metazoan"/>
</dbReference>